<dbReference type="CDD" id="cd03443">
    <property type="entry name" value="PaaI_thioesterase"/>
    <property type="match status" value="1"/>
</dbReference>
<dbReference type="InterPro" id="IPR006683">
    <property type="entry name" value="Thioestr_dom"/>
</dbReference>
<organism evidence="5">
    <name type="scientific">freshwater metagenome</name>
    <dbReference type="NCBI Taxonomy" id="449393"/>
    <lineage>
        <taxon>unclassified sequences</taxon>
        <taxon>metagenomes</taxon>
        <taxon>ecological metagenomes</taxon>
    </lineage>
</organism>
<dbReference type="EMBL" id="CAFBMH010000019">
    <property type="protein sequence ID" value="CAB4899573.1"/>
    <property type="molecule type" value="Genomic_DNA"/>
</dbReference>
<dbReference type="EMBL" id="CAFBOS010000145">
    <property type="protein sequence ID" value="CAB5008122.1"/>
    <property type="molecule type" value="Genomic_DNA"/>
</dbReference>
<evidence type="ECO:0000313" key="5">
    <source>
        <dbReference type="EMBL" id="CAB4899573.1"/>
    </source>
</evidence>
<dbReference type="EMBL" id="CAEZYR010000017">
    <property type="protein sequence ID" value="CAB4733950.1"/>
    <property type="molecule type" value="Genomic_DNA"/>
</dbReference>
<dbReference type="GO" id="GO:0005829">
    <property type="term" value="C:cytosol"/>
    <property type="evidence" value="ECO:0007669"/>
    <property type="project" value="TreeGrafter"/>
</dbReference>
<gene>
    <name evidence="3" type="ORF">UFOPK2754_00679</name>
    <name evidence="4" type="ORF">UFOPK3139_02049</name>
    <name evidence="5" type="ORF">UFOPK3543_00784</name>
    <name evidence="6" type="ORF">UFOPK3967_02085</name>
</gene>
<dbReference type="SUPFAM" id="SSF54637">
    <property type="entry name" value="Thioesterase/thiol ester dehydrase-isomerase"/>
    <property type="match status" value="1"/>
</dbReference>
<evidence type="ECO:0000256" key="1">
    <source>
        <dbReference type="ARBA" id="ARBA00022801"/>
    </source>
</evidence>
<proteinExistence type="predicted"/>
<name>A0A6J7G672_9ZZZZ</name>
<accession>A0A6J7G672</accession>
<dbReference type="InterPro" id="IPR029069">
    <property type="entry name" value="HotDog_dom_sf"/>
</dbReference>
<dbReference type="AlphaFoldDB" id="A0A6J7G672"/>
<protein>
    <submittedName>
        <fullName evidence="5">Unannotated protein</fullName>
    </submittedName>
</protein>
<dbReference type="Pfam" id="PF03061">
    <property type="entry name" value="4HBT"/>
    <property type="match status" value="1"/>
</dbReference>
<sequence length="142" mass="15513">MAEKENNGMEISGTWEEVLGLVWDEVTPDRVIAHLDIAKRHHQPYGIVHGGAWASIVESVASHGAAHAVMGKEGIAGVVGTSNLTDFLRSHREGRVEAVGRPIFVGRTQQLWTVEISRASDGKLVSRGQVRFQNLQVLPADR</sequence>
<feature type="domain" description="Thioesterase" evidence="2">
    <location>
        <begin position="45"/>
        <end position="123"/>
    </location>
</feature>
<evidence type="ECO:0000313" key="6">
    <source>
        <dbReference type="EMBL" id="CAB5008122.1"/>
    </source>
</evidence>
<dbReference type="NCBIfam" id="TIGR00369">
    <property type="entry name" value="unchar_dom_1"/>
    <property type="match status" value="1"/>
</dbReference>
<dbReference type="GO" id="GO:0061522">
    <property type="term" value="F:1,4-dihydroxy-2-naphthoyl-CoA thioesterase activity"/>
    <property type="evidence" value="ECO:0007669"/>
    <property type="project" value="TreeGrafter"/>
</dbReference>
<dbReference type="EMBL" id="CAFABA010000093">
    <property type="protein sequence ID" value="CAB4834316.1"/>
    <property type="molecule type" value="Genomic_DNA"/>
</dbReference>
<dbReference type="Gene3D" id="3.10.129.10">
    <property type="entry name" value="Hotdog Thioesterase"/>
    <property type="match status" value="1"/>
</dbReference>
<evidence type="ECO:0000313" key="4">
    <source>
        <dbReference type="EMBL" id="CAB4834316.1"/>
    </source>
</evidence>
<dbReference type="PANTHER" id="PTHR43240:SF5">
    <property type="entry name" value="1,4-DIHYDROXY-2-NAPHTHOYL-COA THIOESTERASE 1"/>
    <property type="match status" value="1"/>
</dbReference>
<reference evidence="5" key="1">
    <citation type="submission" date="2020-05" db="EMBL/GenBank/DDBJ databases">
        <authorList>
            <person name="Chiriac C."/>
            <person name="Salcher M."/>
            <person name="Ghai R."/>
            <person name="Kavagutti S V."/>
        </authorList>
    </citation>
    <scope>NUCLEOTIDE SEQUENCE</scope>
</reference>
<evidence type="ECO:0000313" key="3">
    <source>
        <dbReference type="EMBL" id="CAB4733950.1"/>
    </source>
</evidence>
<dbReference type="InterPro" id="IPR003736">
    <property type="entry name" value="PAAI_dom"/>
</dbReference>
<dbReference type="PANTHER" id="PTHR43240">
    <property type="entry name" value="1,4-DIHYDROXY-2-NAPHTHOYL-COA THIOESTERASE 1"/>
    <property type="match status" value="1"/>
</dbReference>
<keyword evidence="1" id="KW-0378">Hydrolase</keyword>
<evidence type="ECO:0000259" key="2">
    <source>
        <dbReference type="Pfam" id="PF03061"/>
    </source>
</evidence>